<accession>A0A840Y2M7</accession>
<reference evidence="1 2" key="1">
    <citation type="submission" date="2020-08" db="EMBL/GenBank/DDBJ databases">
        <title>Genomic Encyclopedia of Type Strains, Phase IV (KMG-IV): sequencing the most valuable type-strain genomes for metagenomic binning, comparative biology and taxonomic classification.</title>
        <authorList>
            <person name="Goeker M."/>
        </authorList>
    </citation>
    <scope>NUCLEOTIDE SEQUENCE [LARGE SCALE GENOMIC DNA]</scope>
    <source>
        <strain evidence="1 2">DSM 25895</strain>
    </source>
</reference>
<organism evidence="1 2">
    <name type="scientific">Neoroseomonas alkaliterrae</name>
    <dbReference type="NCBI Taxonomy" id="1452450"/>
    <lineage>
        <taxon>Bacteria</taxon>
        <taxon>Pseudomonadati</taxon>
        <taxon>Pseudomonadota</taxon>
        <taxon>Alphaproteobacteria</taxon>
        <taxon>Acetobacterales</taxon>
        <taxon>Acetobacteraceae</taxon>
        <taxon>Neoroseomonas</taxon>
    </lineage>
</organism>
<evidence type="ECO:0000313" key="2">
    <source>
        <dbReference type="Proteomes" id="UP000562254"/>
    </source>
</evidence>
<keyword evidence="2" id="KW-1185">Reference proteome</keyword>
<proteinExistence type="predicted"/>
<gene>
    <name evidence="1" type="ORF">FHS88_000593</name>
</gene>
<dbReference type="EMBL" id="JACIJE010000001">
    <property type="protein sequence ID" value="MBB5688483.1"/>
    <property type="molecule type" value="Genomic_DNA"/>
</dbReference>
<evidence type="ECO:0000313" key="1">
    <source>
        <dbReference type="EMBL" id="MBB5688483.1"/>
    </source>
</evidence>
<dbReference type="Proteomes" id="UP000562254">
    <property type="component" value="Unassembled WGS sequence"/>
</dbReference>
<protein>
    <submittedName>
        <fullName evidence="1">Molybdate transport system substrate-binding protein</fullName>
    </submittedName>
</protein>
<dbReference type="Gene3D" id="3.40.190.10">
    <property type="entry name" value="Periplasmic binding protein-like II"/>
    <property type="match status" value="2"/>
</dbReference>
<name>A0A840Y2M7_9PROT</name>
<comment type="caution">
    <text evidence="1">The sequence shown here is derived from an EMBL/GenBank/DDBJ whole genome shotgun (WGS) entry which is preliminary data.</text>
</comment>
<dbReference type="AlphaFoldDB" id="A0A840Y2M7"/>
<dbReference type="RefSeq" id="WP_211842765.1">
    <property type="nucleotide sequence ID" value="NZ_JAAEDJ010000218.1"/>
</dbReference>
<sequence length="233" mass="23827">MPRLMSTLALAGLLRESASALEAALGAPVRMDPAPTKALEARIREGERADAAVLTAESVAALVADAVLDGRTARPLAHSRIGLAVKAGATHPDIGSVEALRRLLLEVPSLCYSRAGASGIFFAGLIERLGIAAEVNAKALVIPQGFTAERLVAGEAAIAIQQVSELMEVPGIEVVGPLPEGAQTIAVFAGAAFLGAAEGAALLDAVARLCTPERLAAKGLEAPHGAEGLPRWR</sequence>
<dbReference type="SUPFAM" id="SSF53850">
    <property type="entry name" value="Periplasmic binding protein-like II"/>
    <property type="match status" value="1"/>
</dbReference>
<dbReference type="Pfam" id="PF13531">
    <property type="entry name" value="SBP_bac_11"/>
    <property type="match status" value="1"/>
</dbReference>